<proteinExistence type="predicted"/>
<sequence>MWYASSNLKTLDLQQVLSNESKEEWKAGWLSILEEKGGRVLADDRDEREEHKHSLRRIDRGEFLLGLCQFVHGIVPHTHMPLSSTLNEVSWASLLKSWGQGIVLEKSSRG</sequence>
<protein>
    <submittedName>
        <fullName evidence="1">Uncharacterized protein</fullName>
    </submittedName>
</protein>
<comment type="caution">
    <text evidence="1">The sequence shown here is derived from an EMBL/GenBank/DDBJ whole genome shotgun (WGS) entry which is preliminary data.</text>
</comment>
<reference evidence="1" key="1">
    <citation type="submission" date="2020-08" db="EMBL/GenBank/DDBJ databases">
        <title>Multicomponent nature underlies the extraordinary mechanical properties of spider dragline silk.</title>
        <authorList>
            <person name="Kono N."/>
            <person name="Nakamura H."/>
            <person name="Mori M."/>
            <person name="Yoshida Y."/>
            <person name="Ohtoshi R."/>
            <person name="Malay A.D."/>
            <person name="Moran D.A.P."/>
            <person name="Tomita M."/>
            <person name="Numata K."/>
            <person name="Arakawa K."/>
        </authorList>
    </citation>
    <scope>NUCLEOTIDE SEQUENCE</scope>
</reference>
<dbReference type="Proteomes" id="UP000887013">
    <property type="component" value="Unassembled WGS sequence"/>
</dbReference>
<name>A0A8X6TIF1_NEPPI</name>
<organism evidence="1 2">
    <name type="scientific">Nephila pilipes</name>
    <name type="common">Giant wood spider</name>
    <name type="synonym">Nephila maculata</name>
    <dbReference type="NCBI Taxonomy" id="299642"/>
    <lineage>
        <taxon>Eukaryota</taxon>
        <taxon>Metazoa</taxon>
        <taxon>Ecdysozoa</taxon>
        <taxon>Arthropoda</taxon>
        <taxon>Chelicerata</taxon>
        <taxon>Arachnida</taxon>
        <taxon>Araneae</taxon>
        <taxon>Araneomorphae</taxon>
        <taxon>Entelegynae</taxon>
        <taxon>Araneoidea</taxon>
        <taxon>Nephilidae</taxon>
        <taxon>Nephila</taxon>
    </lineage>
</organism>
<dbReference type="AlphaFoldDB" id="A0A8X6TIF1"/>
<keyword evidence="2" id="KW-1185">Reference proteome</keyword>
<accession>A0A8X6TIF1</accession>
<gene>
    <name evidence="1" type="ORF">NPIL_200921</name>
</gene>
<evidence type="ECO:0000313" key="1">
    <source>
        <dbReference type="EMBL" id="GFT13137.1"/>
    </source>
</evidence>
<evidence type="ECO:0000313" key="2">
    <source>
        <dbReference type="Proteomes" id="UP000887013"/>
    </source>
</evidence>
<dbReference type="EMBL" id="BMAW01057835">
    <property type="protein sequence ID" value="GFT13137.1"/>
    <property type="molecule type" value="Genomic_DNA"/>
</dbReference>